<dbReference type="Gene3D" id="3.30.565.10">
    <property type="entry name" value="Histidine kinase-like ATPase, C-terminal domain"/>
    <property type="match status" value="1"/>
</dbReference>
<dbReference type="Pfam" id="PF02518">
    <property type="entry name" value="HATPase_c"/>
    <property type="match status" value="1"/>
</dbReference>
<name>A0A1M4WP70_9THEO</name>
<evidence type="ECO:0000259" key="9">
    <source>
        <dbReference type="PROSITE" id="PS50109"/>
    </source>
</evidence>
<keyword evidence="7" id="KW-0067">ATP-binding</keyword>
<evidence type="ECO:0000256" key="2">
    <source>
        <dbReference type="ARBA" id="ARBA00012438"/>
    </source>
</evidence>
<comment type="catalytic activity">
    <reaction evidence="1">
        <text>ATP + protein L-histidine = ADP + protein N-phospho-L-histidine.</text>
        <dbReference type="EC" id="2.7.13.3"/>
    </reaction>
</comment>
<keyword evidence="4" id="KW-0808">Transferase</keyword>
<dbReference type="AlphaFoldDB" id="A0A1M4WP70"/>
<dbReference type="PROSITE" id="PS50109">
    <property type="entry name" value="HIS_KIN"/>
    <property type="match status" value="1"/>
</dbReference>
<dbReference type="PRINTS" id="PR00344">
    <property type="entry name" value="BCTRLSENSOR"/>
</dbReference>
<dbReference type="InterPro" id="IPR036890">
    <property type="entry name" value="HATPase_C_sf"/>
</dbReference>
<evidence type="ECO:0000256" key="1">
    <source>
        <dbReference type="ARBA" id="ARBA00000085"/>
    </source>
</evidence>
<dbReference type="GO" id="GO:0005524">
    <property type="term" value="F:ATP binding"/>
    <property type="evidence" value="ECO:0007669"/>
    <property type="project" value="UniProtKB-KW"/>
</dbReference>
<dbReference type="GO" id="GO:0004673">
    <property type="term" value="F:protein histidine kinase activity"/>
    <property type="evidence" value="ECO:0007669"/>
    <property type="project" value="UniProtKB-EC"/>
</dbReference>
<gene>
    <name evidence="10" type="ORF">SAMN02746089_00865</name>
</gene>
<dbReference type="InterPro" id="IPR005467">
    <property type="entry name" value="His_kinase_dom"/>
</dbReference>
<keyword evidence="8" id="KW-0902">Two-component regulatory system</keyword>
<protein>
    <recommendedName>
        <fullName evidence="2">histidine kinase</fullName>
        <ecNumber evidence="2">2.7.13.3</ecNumber>
    </recommendedName>
</protein>
<keyword evidence="3" id="KW-0597">Phosphoprotein</keyword>
<dbReference type="InterPro" id="IPR004358">
    <property type="entry name" value="Sig_transdc_His_kin-like_C"/>
</dbReference>
<dbReference type="EC" id="2.7.13.3" evidence="2"/>
<evidence type="ECO:0000256" key="5">
    <source>
        <dbReference type="ARBA" id="ARBA00022741"/>
    </source>
</evidence>
<evidence type="ECO:0000256" key="7">
    <source>
        <dbReference type="ARBA" id="ARBA00022840"/>
    </source>
</evidence>
<dbReference type="RefSeq" id="WP_234945951.1">
    <property type="nucleotide sequence ID" value="NZ_FQVH01000006.1"/>
</dbReference>
<evidence type="ECO:0000256" key="8">
    <source>
        <dbReference type="ARBA" id="ARBA00023012"/>
    </source>
</evidence>
<dbReference type="PANTHER" id="PTHR43065">
    <property type="entry name" value="SENSOR HISTIDINE KINASE"/>
    <property type="match status" value="1"/>
</dbReference>
<dbReference type="Proteomes" id="UP000184088">
    <property type="component" value="Unassembled WGS sequence"/>
</dbReference>
<evidence type="ECO:0000313" key="10">
    <source>
        <dbReference type="EMBL" id="SHE83039.1"/>
    </source>
</evidence>
<dbReference type="CDD" id="cd00075">
    <property type="entry name" value="HATPase"/>
    <property type="match status" value="1"/>
</dbReference>
<keyword evidence="6 10" id="KW-0418">Kinase</keyword>
<evidence type="ECO:0000256" key="6">
    <source>
        <dbReference type="ARBA" id="ARBA00022777"/>
    </source>
</evidence>
<dbReference type="GO" id="GO:0000160">
    <property type="term" value="P:phosphorelay signal transduction system"/>
    <property type="evidence" value="ECO:0007669"/>
    <property type="project" value="UniProtKB-KW"/>
</dbReference>
<organism evidence="10 11">
    <name type="scientific">Caldanaerobius fijiensis DSM 17918</name>
    <dbReference type="NCBI Taxonomy" id="1121256"/>
    <lineage>
        <taxon>Bacteria</taxon>
        <taxon>Bacillati</taxon>
        <taxon>Bacillota</taxon>
        <taxon>Clostridia</taxon>
        <taxon>Thermoanaerobacterales</taxon>
        <taxon>Thermoanaerobacteraceae</taxon>
        <taxon>Caldanaerobius</taxon>
    </lineage>
</organism>
<dbReference type="PANTHER" id="PTHR43065:SF10">
    <property type="entry name" value="PEROXIDE STRESS-ACTIVATED HISTIDINE KINASE MAK3"/>
    <property type="match status" value="1"/>
</dbReference>
<dbReference type="SMART" id="SM00387">
    <property type="entry name" value="HATPase_c"/>
    <property type="match status" value="1"/>
</dbReference>
<reference evidence="10 11" key="1">
    <citation type="submission" date="2016-11" db="EMBL/GenBank/DDBJ databases">
        <authorList>
            <person name="Jaros S."/>
            <person name="Januszkiewicz K."/>
            <person name="Wedrychowicz H."/>
        </authorList>
    </citation>
    <scope>NUCLEOTIDE SEQUENCE [LARGE SCALE GENOMIC DNA]</scope>
    <source>
        <strain evidence="10 11">DSM 17918</strain>
    </source>
</reference>
<evidence type="ECO:0000256" key="4">
    <source>
        <dbReference type="ARBA" id="ARBA00022679"/>
    </source>
</evidence>
<accession>A0A1M4WP70</accession>
<dbReference type="EMBL" id="FQVH01000006">
    <property type="protein sequence ID" value="SHE83039.1"/>
    <property type="molecule type" value="Genomic_DNA"/>
</dbReference>
<evidence type="ECO:0000256" key="3">
    <source>
        <dbReference type="ARBA" id="ARBA00022553"/>
    </source>
</evidence>
<feature type="domain" description="Histidine kinase" evidence="9">
    <location>
        <begin position="1"/>
        <end position="101"/>
    </location>
</feature>
<dbReference type="InterPro" id="IPR003594">
    <property type="entry name" value="HATPase_dom"/>
</dbReference>
<keyword evidence="5" id="KW-0547">Nucleotide-binding</keyword>
<proteinExistence type="predicted"/>
<dbReference type="SUPFAM" id="SSF55874">
    <property type="entry name" value="ATPase domain of HSP90 chaperone/DNA topoisomerase II/histidine kinase"/>
    <property type="match status" value="1"/>
</dbReference>
<dbReference type="STRING" id="1121256.SAMN02746089_00865"/>
<sequence length="185" mass="20495">MHVIDLVQNSIRAGASLITIKITEDQVKDVLVIQVDDNGRGIDAKALNNIFDPFYTTRTTRKVGLGLSLFREAARRCDGDVEINSQVGKGTSVKGVFKWSHIDRAPLGDMAGSIATLIAANPSIDFFYVHTYNDNVFEFDTRVLREKLGEVPLNDIGVIRWIREYLSEGISNLYGGVKNENYGGT</sequence>
<keyword evidence="11" id="KW-1185">Reference proteome</keyword>
<evidence type="ECO:0000313" key="11">
    <source>
        <dbReference type="Proteomes" id="UP000184088"/>
    </source>
</evidence>